<proteinExistence type="predicted"/>
<dbReference type="EMBL" id="MJFZ01000868">
    <property type="protein sequence ID" value="RAW24550.1"/>
    <property type="molecule type" value="Genomic_DNA"/>
</dbReference>
<accession>A0A329RJF6</accession>
<gene>
    <name evidence="1" type="ORF">PC110_g19021</name>
</gene>
<dbReference type="VEuPathDB" id="FungiDB:PC110_g19021"/>
<evidence type="ECO:0000313" key="2">
    <source>
        <dbReference type="Proteomes" id="UP000251314"/>
    </source>
</evidence>
<reference evidence="1 2" key="1">
    <citation type="submission" date="2018-01" db="EMBL/GenBank/DDBJ databases">
        <title>Draft genome of the strawberry crown rot pathogen Phytophthora cactorum.</title>
        <authorList>
            <person name="Armitage A.D."/>
            <person name="Lysoe E."/>
            <person name="Nellist C.F."/>
            <person name="Harrison R.J."/>
            <person name="Brurberg M.B."/>
        </authorList>
    </citation>
    <scope>NUCLEOTIDE SEQUENCE [LARGE SCALE GENOMIC DNA]</scope>
    <source>
        <strain evidence="1 2">10300</strain>
    </source>
</reference>
<dbReference type="Proteomes" id="UP000251314">
    <property type="component" value="Unassembled WGS sequence"/>
</dbReference>
<name>A0A329RJF6_9STRA</name>
<sequence>MTRRRPKTTTHVRRVTKATGPKSDLLLRRHRLLRRSSGSMLAPNYMYRYI</sequence>
<organism evidence="1 2">
    <name type="scientific">Phytophthora cactorum</name>
    <dbReference type="NCBI Taxonomy" id="29920"/>
    <lineage>
        <taxon>Eukaryota</taxon>
        <taxon>Sar</taxon>
        <taxon>Stramenopiles</taxon>
        <taxon>Oomycota</taxon>
        <taxon>Peronosporomycetes</taxon>
        <taxon>Peronosporales</taxon>
        <taxon>Peronosporaceae</taxon>
        <taxon>Phytophthora</taxon>
    </lineage>
</organism>
<keyword evidence="2" id="KW-1185">Reference proteome</keyword>
<evidence type="ECO:0000313" key="1">
    <source>
        <dbReference type="EMBL" id="RAW24550.1"/>
    </source>
</evidence>
<dbReference type="AlphaFoldDB" id="A0A329RJF6"/>
<comment type="caution">
    <text evidence="1">The sequence shown here is derived from an EMBL/GenBank/DDBJ whole genome shotgun (WGS) entry which is preliminary data.</text>
</comment>
<protein>
    <submittedName>
        <fullName evidence="1">Uncharacterized protein</fullName>
    </submittedName>
</protein>